<sequence length="187" mass="20200">MATREAASRPGGRSSRVLAAIYTAVGELVGEGAEKISFPAIAERAGVNPTTLYRRWSDVNALLEEVSVAALTRVGESVPDTGSLAGDLTEWAGAIARDITRPERVRFLRAMVAARVEIVAACLVTQARREQAAEMVRRAEARGETAPTVSQILDHVVAPLYYRVVFALPTDEGDAQRLVRDVLAMVR</sequence>
<dbReference type="GO" id="GO:0000976">
    <property type="term" value="F:transcription cis-regulatory region binding"/>
    <property type="evidence" value="ECO:0007669"/>
    <property type="project" value="TreeGrafter"/>
</dbReference>
<keyword evidence="1" id="KW-0805">Transcription regulation</keyword>
<evidence type="ECO:0000256" key="3">
    <source>
        <dbReference type="ARBA" id="ARBA00023163"/>
    </source>
</evidence>
<evidence type="ECO:0000256" key="1">
    <source>
        <dbReference type="ARBA" id="ARBA00023015"/>
    </source>
</evidence>
<protein>
    <submittedName>
        <fullName evidence="6">TetR/AcrR family transcriptional regulator</fullName>
    </submittedName>
</protein>
<reference evidence="6 7" key="1">
    <citation type="submission" date="2019-07" db="EMBL/GenBank/DDBJ databases">
        <title>Cryptosporangium phraense sp. nov., isolated from plant litter.</title>
        <authorList>
            <person name="Suriyachadkun C."/>
        </authorList>
    </citation>
    <scope>NUCLEOTIDE SEQUENCE [LARGE SCALE GENOMIC DNA]</scope>
    <source>
        <strain evidence="6 7">A-T 5661</strain>
    </source>
</reference>
<dbReference type="InterPro" id="IPR011075">
    <property type="entry name" value="TetR_C"/>
</dbReference>
<evidence type="ECO:0000256" key="4">
    <source>
        <dbReference type="PROSITE-ProRule" id="PRU00335"/>
    </source>
</evidence>
<feature type="domain" description="HTH tetR-type" evidence="5">
    <location>
        <begin position="14"/>
        <end position="74"/>
    </location>
</feature>
<comment type="caution">
    <text evidence="6">The sequence shown here is derived from an EMBL/GenBank/DDBJ whole genome shotgun (WGS) entry which is preliminary data.</text>
</comment>
<dbReference type="Gene3D" id="1.10.357.10">
    <property type="entry name" value="Tetracycline Repressor, domain 2"/>
    <property type="match status" value="1"/>
</dbReference>
<dbReference type="PANTHER" id="PTHR30055:SF148">
    <property type="entry name" value="TETR-FAMILY TRANSCRIPTIONAL REGULATOR"/>
    <property type="match status" value="1"/>
</dbReference>
<dbReference type="InParanoid" id="A0A545AVH6"/>
<dbReference type="SUPFAM" id="SSF46689">
    <property type="entry name" value="Homeodomain-like"/>
    <property type="match status" value="1"/>
</dbReference>
<dbReference type="Pfam" id="PF16859">
    <property type="entry name" value="TetR_C_11"/>
    <property type="match status" value="1"/>
</dbReference>
<dbReference type="OrthoDB" id="9796019at2"/>
<dbReference type="RefSeq" id="WP_142704204.1">
    <property type="nucleotide sequence ID" value="NZ_VIRS01000005.1"/>
</dbReference>
<dbReference type="GO" id="GO:0003700">
    <property type="term" value="F:DNA-binding transcription factor activity"/>
    <property type="evidence" value="ECO:0007669"/>
    <property type="project" value="TreeGrafter"/>
</dbReference>
<dbReference type="Pfam" id="PF00440">
    <property type="entry name" value="TetR_N"/>
    <property type="match status" value="1"/>
</dbReference>
<accession>A0A545AVH6</accession>
<keyword evidence="2 4" id="KW-0238">DNA-binding</keyword>
<gene>
    <name evidence="6" type="ORF">FL583_09640</name>
</gene>
<dbReference type="AlphaFoldDB" id="A0A545AVH6"/>
<dbReference type="EMBL" id="VIRS01000005">
    <property type="protein sequence ID" value="TQS45339.1"/>
    <property type="molecule type" value="Genomic_DNA"/>
</dbReference>
<dbReference type="PROSITE" id="PS50977">
    <property type="entry name" value="HTH_TETR_2"/>
    <property type="match status" value="1"/>
</dbReference>
<keyword evidence="7" id="KW-1185">Reference proteome</keyword>
<dbReference type="InterPro" id="IPR009057">
    <property type="entry name" value="Homeodomain-like_sf"/>
</dbReference>
<evidence type="ECO:0000259" key="5">
    <source>
        <dbReference type="PROSITE" id="PS50977"/>
    </source>
</evidence>
<dbReference type="Proteomes" id="UP000317982">
    <property type="component" value="Unassembled WGS sequence"/>
</dbReference>
<dbReference type="PANTHER" id="PTHR30055">
    <property type="entry name" value="HTH-TYPE TRANSCRIPTIONAL REGULATOR RUTR"/>
    <property type="match status" value="1"/>
</dbReference>
<dbReference type="InterPro" id="IPR036271">
    <property type="entry name" value="Tet_transcr_reg_TetR-rel_C_sf"/>
</dbReference>
<evidence type="ECO:0000256" key="2">
    <source>
        <dbReference type="ARBA" id="ARBA00023125"/>
    </source>
</evidence>
<organism evidence="6 7">
    <name type="scientific">Cryptosporangium phraense</name>
    <dbReference type="NCBI Taxonomy" id="2593070"/>
    <lineage>
        <taxon>Bacteria</taxon>
        <taxon>Bacillati</taxon>
        <taxon>Actinomycetota</taxon>
        <taxon>Actinomycetes</taxon>
        <taxon>Cryptosporangiales</taxon>
        <taxon>Cryptosporangiaceae</taxon>
        <taxon>Cryptosporangium</taxon>
    </lineage>
</organism>
<proteinExistence type="predicted"/>
<keyword evidence="3" id="KW-0804">Transcription</keyword>
<name>A0A545AVH6_9ACTN</name>
<dbReference type="InterPro" id="IPR001647">
    <property type="entry name" value="HTH_TetR"/>
</dbReference>
<evidence type="ECO:0000313" key="7">
    <source>
        <dbReference type="Proteomes" id="UP000317982"/>
    </source>
</evidence>
<dbReference type="SUPFAM" id="SSF48498">
    <property type="entry name" value="Tetracyclin repressor-like, C-terminal domain"/>
    <property type="match status" value="1"/>
</dbReference>
<dbReference type="Gene3D" id="1.10.10.60">
    <property type="entry name" value="Homeodomain-like"/>
    <property type="match status" value="1"/>
</dbReference>
<dbReference type="InterPro" id="IPR050109">
    <property type="entry name" value="HTH-type_TetR-like_transc_reg"/>
</dbReference>
<evidence type="ECO:0000313" key="6">
    <source>
        <dbReference type="EMBL" id="TQS45339.1"/>
    </source>
</evidence>
<feature type="DNA-binding region" description="H-T-H motif" evidence="4">
    <location>
        <begin position="37"/>
        <end position="56"/>
    </location>
</feature>